<keyword evidence="1" id="KW-0472">Membrane</keyword>
<keyword evidence="1" id="KW-0812">Transmembrane</keyword>
<accession>A0ABD2XUF5</accession>
<dbReference type="Proteomes" id="UP001630127">
    <property type="component" value="Unassembled WGS sequence"/>
</dbReference>
<evidence type="ECO:0000256" key="1">
    <source>
        <dbReference type="SAM" id="Phobius"/>
    </source>
</evidence>
<keyword evidence="1" id="KW-1133">Transmembrane helix</keyword>
<feature type="transmembrane region" description="Helical" evidence="1">
    <location>
        <begin position="75"/>
        <end position="99"/>
    </location>
</feature>
<evidence type="ECO:0000313" key="2">
    <source>
        <dbReference type="EMBL" id="KAL3497705.1"/>
    </source>
</evidence>
<dbReference type="EMBL" id="JBJUIK010000017">
    <property type="protein sequence ID" value="KAL3497705.1"/>
    <property type="molecule type" value="Genomic_DNA"/>
</dbReference>
<keyword evidence="3" id="KW-1185">Reference proteome</keyword>
<name>A0ABD2XUF5_9GENT</name>
<dbReference type="AlphaFoldDB" id="A0ABD2XUF5"/>
<gene>
    <name evidence="2" type="ORF">ACH5RR_040437</name>
</gene>
<proteinExistence type="predicted"/>
<evidence type="ECO:0000313" key="3">
    <source>
        <dbReference type="Proteomes" id="UP001630127"/>
    </source>
</evidence>
<reference evidence="2 3" key="1">
    <citation type="submission" date="2024-11" db="EMBL/GenBank/DDBJ databases">
        <title>A near-complete genome assembly of Cinchona calisaya.</title>
        <authorList>
            <person name="Lian D.C."/>
            <person name="Zhao X.W."/>
            <person name="Wei L."/>
        </authorList>
    </citation>
    <scope>NUCLEOTIDE SEQUENCE [LARGE SCALE GENOMIC DNA]</scope>
    <source>
        <tissue evidence="2">Nenye</tissue>
    </source>
</reference>
<sequence length="118" mass="13557">MARRLFILKKTLLKGGQFKIYHLLSLFCSDIITYSLPLTSPSVLLDPICIHTIRNITNPCIRPQIHRLQHISKHWFISISILSLIHVIFLLSCHLPFYFSLSALLEKTNADVGDKFVV</sequence>
<comment type="caution">
    <text evidence="2">The sequence shown here is derived from an EMBL/GenBank/DDBJ whole genome shotgun (WGS) entry which is preliminary data.</text>
</comment>
<protein>
    <submittedName>
        <fullName evidence="2">Uncharacterized protein</fullName>
    </submittedName>
</protein>
<organism evidence="2 3">
    <name type="scientific">Cinchona calisaya</name>
    <dbReference type="NCBI Taxonomy" id="153742"/>
    <lineage>
        <taxon>Eukaryota</taxon>
        <taxon>Viridiplantae</taxon>
        <taxon>Streptophyta</taxon>
        <taxon>Embryophyta</taxon>
        <taxon>Tracheophyta</taxon>
        <taxon>Spermatophyta</taxon>
        <taxon>Magnoliopsida</taxon>
        <taxon>eudicotyledons</taxon>
        <taxon>Gunneridae</taxon>
        <taxon>Pentapetalae</taxon>
        <taxon>asterids</taxon>
        <taxon>lamiids</taxon>
        <taxon>Gentianales</taxon>
        <taxon>Rubiaceae</taxon>
        <taxon>Cinchonoideae</taxon>
        <taxon>Cinchoneae</taxon>
        <taxon>Cinchona</taxon>
    </lineage>
</organism>